<dbReference type="Pfam" id="PF03772">
    <property type="entry name" value="Competence"/>
    <property type="match status" value="1"/>
</dbReference>
<dbReference type="InterPro" id="IPR052159">
    <property type="entry name" value="Competence_DNA_uptake"/>
</dbReference>
<dbReference type="InterPro" id="IPR025405">
    <property type="entry name" value="DUF4131"/>
</dbReference>
<keyword evidence="3 6" id="KW-0812">Transmembrane</keyword>
<feature type="transmembrane region" description="Helical" evidence="6">
    <location>
        <begin position="446"/>
        <end position="465"/>
    </location>
</feature>
<dbReference type="PANTHER" id="PTHR30619">
    <property type="entry name" value="DNA INTERNALIZATION/COMPETENCE PROTEIN COMEC/REC2"/>
    <property type="match status" value="1"/>
</dbReference>
<dbReference type="EMBL" id="SNYC01000003">
    <property type="protein sequence ID" value="TDQ11146.1"/>
    <property type="molecule type" value="Genomic_DNA"/>
</dbReference>
<feature type="transmembrane region" description="Helical" evidence="6">
    <location>
        <begin position="560"/>
        <end position="578"/>
    </location>
</feature>
<organism evidence="9 10">
    <name type="scientific">Pedobacter metabolipauper</name>
    <dbReference type="NCBI Taxonomy" id="425513"/>
    <lineage>
        <taxon>Bacteria</taxon>
        <taxon>Pseudomonadati</taxon>
        <taxon>Bacteroidota</taxon>
        <taxon>Sphingobacteriia</taxon>
        <taxon>Sphingobacteriales</taxon>
        <taxon>Sphingobacteriaceae</taxon>
        <taxon>Pedobacter</taxon>
    </lineage>
</organism>
<evidence type="ECO:0000256" key="3">
    <source>
        <dbReference type="ARBA" id="ARBA00022692"/>
    </source>
</evidence>
<evidence type="ECO:0000259" key="8">
    <source>
        <dbReference type="Pfam" id="PF13567"/>
    </source>
</evidence>
<gene>
    <name evidence="9" type="ORF">ATK78_0261</name>
</gene>
<dbReference type="NCBIfam" id="TIGR00360">
    <property type="entry name" value="ComEC_N-term"/>
    <property type="match status" value="1"/>
</dbReference>
<name>A0A4R6SXL7_9SPHI</name>
<feature type="domain" description="DUF4131" evidence="8">
    <location>
        <begin position="37"/>
        <end position="246"/>
    </location>
</feature>
<evidence type="ECO:0000256" key="1">
    <source>
        <dbReference type="ARBA" id="ARBA00004651"/>
    </source>
</evidence>
<feature type="transmembrane region" description="Helical" evidence="6">
    <location>
        <begin position="67"/>
        <end position="87"/>
    </location>
</feature>
<proteinExistence type="predicted"/>
<evidence type="ECO:0000313" key="9">
    <source>
        <dbReference type="EMBL" id="TDQ11146.1"/>
    </source>
</evidence>
<evidence type="ECO:0000256" key="6">
    <source>
        <dbReference type="SAM" id="Phobius"/>
    </source>
</evidence>
<feature type="transmembrane region" description="Helical" evidence="6">
    <location>
        <begin position="471"/>
        <end position="495"/>
    </location>
</feature>
<feature type="transmembrane region" description="Helical" evidence="6">
    <location>
        <begin position="35"/>
        <end position="55"/>
    </location>
</feature>
<comment type="subcellular location">
    <subcellularLocation>
        <location evidence="1">Cell membrane</location>
        <topology evidence="1">Multi-pass membrane protein</topology>
    </subcellularLocation>
</comment>
<feature type="transmembrane region" description="Helical" evidence="6">
    <location>
        <begin position="347"/>
        <end position="367"/>
    </location>
</feature>
<evidence type="ECO:0000313" key="10">
    <source>
        <dbReference type="Proteomes" id="UP000295620"/>
    </source>
</evidence>
<feature type="transmembrane region" description="Helical" evidence="6">
    <location>
        <begin position="537"/>
        <end position="554"/>
    </location>
</feature>
<dbReference type="RefSeq" id="WP_133574244.1">
    <property type="nucleotide sequence ID" value="NZ_SNYC01000003.1"/>
</dbReference>
<dbReference type="GO" id="GO:0005886">
    <property type="term" value="C:plasma membrane"/>
    <property type="evidence" value="ECO:0007669"/>
    <property type="project" value="UniProtKB-SubCell"/>
</dbReference>
<keyword evidence="10" id="KW-1185">Reference proteome</keyword>
<dbReference type="AlphaFoldDB" id="A0A4R6SXL7"/>
<evidence type="ECO:0000259" key="7">
    <source>
        <dbReference type="Pfam" id="PF03772"/>
    </source>
</evidence>
<dbReference type="Proteomes" id="UP000295620">
    <property type="component" value="Unassembled WGS sequence"/>
</dbReference>
<dbReference type="InterPro" id="IPR004477">
    <property type="entry name" value="ComEC_N"/>
</dbReference>
<feature type="domain" description="ComEC/Rec2-related protein" evidence="7">
    <location>
        <begin position="289"/>
        <end position="551"/>
    </location>
</feature>
<accession>A0A4R6SXL7</accession>
<keyword evidence="2" id="KW-1003">Cell membrane</keyword>
<evidence type="ECO:0000256" key="2">
    <source>
        <dbReference type="ARBA" id="ARBA00022475"/>
    </source>
</evidence>
<evidence type="ECO:0000256" key="5">
    <source>
        <dbReference type="ARBA" id="ARBA00023136"/>
    </source>
</evidence>
<comment type="caution">
    <text evidence="9">The sequence shown here is derived from an EMBL/GenBank/DDBJ whole genome shotgun (WGS) entry which is preliminary data.</text>
</comment>
<feature type="transmembrane region" description="Helical" evidence="6">
    <location>
        <begin position="12"/>
        <end position="29"/>
    </location>
</feature>
<keyword evidence="5 6" id="KW-0472">Membrane</keyword>
<dbReference type="OrthoDB" id="9761531at2"/>
<protein>
    <submittedName>
        <fullName evidence="9">Competence protein ComEC</fullName>
    </submittedName>
</protein>
<dbReference type="Pfam" id="PF13567">
    <property type="entry name" value="DUF4131"/>
    <property type="match status" value="1"/>
</dbReference>
<keyword evidence="4 6" id="KW-1133">Transmembrane helix</keyword>
<feature type="transmembrane region" description="Helical" evidence="6">
    <location>
        <begin position="311"/>
        <end position="335"/>
    </location>
</feature>
<dbReference type="PANTHER" id="PTHR30619:SF1">
    <property type="entry name" value="RECOMBINATION PROTEIN 2"/>
    <property type="match status" value="1"/>
</dbReference>
<evidence type="ECO:0000256" key="4">
    <source>
        <dbReference type="ARBA" id="ARBA00022989"/>
    </source>
</evidence>
<sequence>MRPNYTRSEFVFVRILAPFALGIFLFYPVDHLEQITWLYRICAFLLLIVLFVHIFYKRLKAYRFKGINGLIIYLFIFSLGGLCSVINKQPLAADHYKHQKANYLKVMVDDEPQLKGHILKFKAKVICAYQCSYPSTTQNQIDHYSINAKFDQRSQHSQGFQRSQGSQRSQEDDQLLKITTNTATGTILIAVRTNIRQPINLIYGDQLVIPSKLNTIDPPFNPSEFDYRFWLAAQHIDHQAYLYPNQLVKTKSNTGNIIKAFALKTRAAQVSFYRKVIKGDDAFALASTLILGYRADLSQETLSIYSKTGTIHALSVSGMHVGLIYLIINWALQFLNRSKLMKYIKTFLILALIWMYALLTGFSPSVLRSAIMLSVFIIAKTCSRRTNSYNTIAFSAFCLLVYEPFLIWDVGFQLSFLAVLGLIYLQPKIQNWVYIKNKWINKIWSATAISLAAQLITTPFSLYYFHQFPVYFLLSNLFIMLPTALLMYLGILILLGKFEFLGPAFEWLINFTNSGLEWISTLPGANLSSIWLNKIELLLLCMALTTLATALSSFKKMHLYISLMCFLMLQSIHSYGWVTALKQKKMIIYNLRKHHATAFIYAERAIVMTDLDPNGKAFHYFIKPGLDRDHVQKIIFINGNRDTTTSFFSLKGNTITFLKFRMDKFQLLNYDLKKNKAYLIE</sequence>
<reference evidence="9 10" key="1">
    <citation type="submission" date="2019-03" db="EMBL/GenBank/DDBJ databases">
        <title>Genomic Encyclopedia of Archaeal and Bacterial Type Strains, Phase II (KMG-II): from individual species to whole genera.</title>
        <authorList>
            <person name="Goeker M."/>
        </authorList>
    </citation>
    <scope>NUCLEOTIDE SEQUENCE [LARGE SCALE GENOMIC DNA]</scope>
    <source>
        <strain evidence="9 10">DSM 19035</strain>
    </source>
</reference>